<keyword evidence="5 6" id="KW-0472">Membrane</keyword>
<keyword evidence="9" id="KW-1185">Reference proteome</keyword>
<dbReference type="Proteomes" id="UP000275473">
    <property type="component" value="Unassembled WGS sequence"/>
</dbReference>
<name>A0A3M8P8T3_9BACL</name>
<feature type="transmembrane region" description="Helical" evidence="6">
    <location>
        <begin position="41"/>
        <end position="65"/>
    </location>
</feature>
<feature type="transmembrane region" description="Helical" evidence="6">
    <location>
        <begin position="116"/>
        <end position="135"/>
    </location>
</feature>
<evidence type="ECO:0000256" key="4">
    <source>
        <dbReference type="ARBA" id="ARBA00022989"/>
    </source>
</evidence>
<keyword evidence="2" id="KW-1003">Cell membrane</keyword>
<dbReference type="OrthoDB" id="2387346at2"/>
<evidence type="ECO:0000256" key="1">
    <source>
        <dbReference type="ARBA" id="ARBA00004651"/>
    </source>
</evidence>
<protein>
    <recommendedName>
        <fullName evidence="7">Copper resistance protein D domain-containing protein</fullName>
    </recommendedName>
</protein>
<dbReference type="InterPro" id="IPR032694">
    <property type="entry name" value="CopC/D"/>
</dbReference>
<dbReference type="GO" id="GO:0005886">
    <property type="term" value="C:plasma membrane"/>
    <property type="evidence" value="ECO:0007669"/>
    <property type="project" value="UniProtKB-SubCell"/>
</dbReference>
<keyword evidence="4 6" id="KW-1133">Transmembrane helix</keyword>
<evidence type="ECO:0000256" key="6">
    <source>
        <dbReference type="SAM" id="Phobius"/>
    </source>
</evidence>
<feature type="transmembrane region" description="Helical" evidence="6">
    <location>
        <begin position="6"/>
        <end position="29"/>
    </location>
</feature>
<dbReference type="Pfam" id="PF05425">
    <property type="entry name" value="CopD"/>
    <property type="match status" value="1"/>
</dbReference>
<feature type="transmembrane region" description="Helical" evidence="6">
    <location>
        <begin position="330"/>
        <end position="351"/>
    </location>
</feature>
<dbReference type="AlphaFoldDB" id="A0A3M8P8T3"/>
<dbReference type="EMBL" id="RIAX01000003">
    <property type="protein sequence ID" value="RNF40105.1"/>
    <property type="molecule type" value="Genomic_DNA"/>
</dbReference>
<comment type="subcellular location">
    <subcellularLocation>
        <location evidence="1">Cell membrane</location>
        <topology evidence="1">Multi-pass membrane protein</topology>
    </subcellularLocation>
</comment>
<proteinExistence type="predicted"/>
<feature type="transmembrane region" description="Helical" evidence="6">
    <location>
        <begin position="85"/>
        <end position="104"/>
    </location>
</feature>
<dbReference type="GO" id="GO:0006825">
    <property type="term" value="P:copper ion transport"/>
    <property type="evidence" value="ECO:0007669"/>
    <property type="project" value="InterPro"/>
</dbReference>
<gene>
    <name evidence="8" type="ORF">EEX84_05565</name>
</gene>
<evidence type="ECO:0000313" key="8">
    <source>
        <dbReference type="EMBL" id="RNF40105.1"/>
    </source>
</evidence>
<dbReference type="PANTHER" id="PTHR34820:SF4">
    <property type="entry name" value="INNER MEMBRANE PROTEIN YEBZ"/>
    <property type="match status" value="1"/>
</dbReference>
<feature type="transmembrane region" description="Helical" evidence="6">
    <location>
        <begin position="141"/>
        <end position="159"/>
    </location>
</feature>
<organism evidence="8 9">
    <name type="scientific">Planococcus salinus</name>
    <dbReference type="NCBI Taxonomy" id="1848460"/>
    <lineage>
        <taxon>Bacteria</taxon>
        <taxon>Bacillati</taxon>
        <taxon>Bacillota</taxon>
        <taxon>Bacilli</taxon>
        <taxon>Bacillales</taxon>
        <taxon>Caryophanaceae</taxon>
        <taxon>Planococcus</taxon>
    </lineage>
</organism>
<feature type="transmembrane region" description="Helical" evidence="6">
    <location>
        <begin position="215"/>
        <end position="233"/>
    </location>
</feature>
<accession>A0A3M8P8T3</accession>
<dbReference type="InterPro" id="IPR008457">
    <property type="entry name" value="Cu-R_CopD_dom"/>
</dbReference>
<feature type="domain" description="Copper resistance protein D" evidence="7">
    <location>
        <begin position="169"/>
        <end position="261"/>
    </location>
</feature>
<evidence type="ECO:0000256" key="5">
    <source>
        <dbReference type="ARBA" id="ARBA00023136"/>
    </source>
</evidence>
<reference evidence="8 9" key="1">
    <citation type="journal article" date="2018" name="Int. J. Syst. Evol. Microbiol.">
        <title>Planococcus salinus sp. nov., a moderately halophilic bacterium isolated from a saline-alkali soil.</title>
        <authorList>
            <person name="Gan L."/>
        </authorList>
    </citation>
    <scope>NUCLEOTIDE SEQUENCE [LARGE SCALE GENOMIC DNA]</scope>
    <source>
        <strain evidence="8 9">LCB217</strain>
    </source>
</reference>
<evidence type="ECO:0000313" key="9">
    <source>
        <dbReference type="Proteomes" id="UP000275473"/>
    </source>
</evidence>
<comment type="caution">
    <text evidence="8">The sequence shown here is derived from an EMBL/GenBank/DDBJ whole genome shotgun (WGS) entry which is preliminary data.</text>
</comment>
<evidence type="ECO:0000256" key="3">
    <source>
        <dbReference type="ARBA" id="ARBA00022692"/>
    </source>
</evidence>
<dbReference type="RefSeq" id="WP_123164614.1">
    <property type="nucleotide sequence ID" value="NZ_RIAX01000003.1"/>
</dbReference>
<evidence type="ECO:0000259" key="7">
    <source>
        <dbReference type="Pfam" id="PF05425"/>
    </source>
</evidence>
<sequence>MMWISAFADCLLYAAFAYVAGFVVLQFVPDSKKPVVHTSRLFLLLCVTGIALFSAAPIVELAAFLNDGEGWLTTFLTVLLDYRTGQGWVITVLLCILLWLTFYFEGPRLTQASFALLLAVTVGFYSHVSTVSLWAGSISHFVHFTAMSLWAGILLHIAWASKDNGNWSRFLGWFTPFAISCMAVLLASGIVLMLFFVEAADYVDSWVLPYGQMLLLKHLSIFPLLVAALINGILSRDRPFDMRWLRVEAVLLFFVFLFTAIMSKEAPPHDVSATLRAVGTAPIVELLKGEQYMPLNASLTFSVNGILLLGLSILFIGMMLLSFYRQATPWLSLVFGTAFIVTAYVGLLLVVSF</sequence>
<keyword evidence="3 6" id="KW-0812">Transmembrane</keyword>
<feature type="transmembrane region" description="Helical" evidence="6">
    <location>
        <begin position="301"/>
        <end position="323"/>
    </location>
</feature>
<dbReference type="PANTHER" id="PTHR34820">
    <property type="entry name" value="INNER MEMBRANE PROTEIN YEBZ"/>
    <property type="match status" value="1"/>
</dbReference>
<evidence type="ECO:0000256" key="2">
    <source>
        <dbReference type="ARBA" id="ARBA00022475"/>
    </source>
</evidence>
<feature type="transmembrane region" description="Helical" evidence="6">
    <location>
        <begin position="245"/>
        <end position="262"/>
    </location>
</feature>
<feature type="transmembrane region" description="Helical" evidence="6">
    <location>
        <begin position="171"/>
        <end position="195"/>
    </location>
</feature>